<keyword evidence="2" id="KW-1185">Reference proteome</keyword>
<sequence length="144" mass="16254">MEIVKGCRVGFMSPSPPVYFHRYRFGATADGSMAFATEIEVLNVSLCLLEFANAKDTTRSQEGRRGKVTHSSAFHVKLHAWDLMEDINILSFLHTIKLQFLVECLLKALAILQFHFVKGKKQVALWNCSKGGQALFSEDDLEIF</sequence>
<protein>
    <submittedName>
        <fullName evidence="1">Uncharacterized protein</fullName>
    </submittedName>
</protein>
<accession>A0ACC0AMM8</accession>
<dbReference type="Proteomes" id="UP001060085">
    <property type="component" value="Linkage Group LG05"/>
</dbReference>
<organism evidence="1 2">
    <name type="scientific">Catharanthus roseus</name>
    <name type="common">Madagascar periwinkle</name>
    <name type="synonym">Vinca rosea</name>
    <dbReference type="NCBI Taxonomy" id="4058"/>
    <lineage>
        <taxon>Eukaryota</taxon>
        <taxon>Viridiplantae</taxon>
        <taxon>Streptophyta</taxon>
        <taxon>Embryophyta</taxon>
        <taxon>Tracheophyta</taxon>
        <taxon>Spermatophyta</taxon>
        <taxon>Magnoliopsida</taxon>
        <taxon>eudicotyledons</taxon>
        <taxon>Gunneridae</taxon>
        <taxon>Pentapetalae</taxon>
        <taxon>asterids</taxon>
        <taxon>lamiids</taxon>
        <taxon>Gentianales</taxon>
        <taxon>Apocynaceae</taxon>
        <taxon>Rauvolfioideae</taxon>
        <taxon>Vinceae</taxon>
        <taxon>Catharanthinae</taxon>
        <taxon>Catharanthus</taxon>
    </lineage>
</organism>
<name>A0ACC0AMM8_CATRO</name>
<gene>
    <name evidence="1" type="ORF">M9H77_20074</name>
</gene>
<comment type="caution">
    <text evidence="1">The sequence shown here is derived from an EMBL/GenBank/DDBJ whole genome shotgun (WGS) entry which is preliminary data.</text>
</comment>
<reference evidence="2" key="1">
    <citation type="journal article" date="2023" name="Nat. Plants">
        <title>Single-cell RNA sequencing provides a high-resolution roadmap for understanding the multicellular compartmentation of specialized metabolism.</title>
        <authorList>
            <person name="Sun S."/>
            <person name="Shen X."/>
            <person name="Li Y."/>
            <person name="Li Y."/>
            <person name="Wang S."/>
            <person name="Li R."/>
            <person name="Zhang H."/>
            <person name="Shen G."/>
            <person name="Guo B."/>
            <person name="Wei J."/>
            <person name="Xu J."/>
            <person name="St-Pierre B."/>
            <person name="Chen S."/>
            <person name="Sun C."/>
        </authorList>
    </citation>
    <scope>NUCLEOTIDE SEQUENCE [LARGE SCALE GENOMIC DNA]</scope>
</reference>
<dbReference type="EMBL" id="CM044705">
    <property type="protein sequence ID" value="KAI5660751.1"/>
    <property type="molecule type" value="Genomic_DNA"/>
</dbReference>
<evidence type="ECO:0000313" key="2">
    <source>
        <dbReference type="Proteomes" id="UP001060085"/>
    </source>
</evidence>
<evidence type="ECO:0000313" key="1">
    <source>
        <dbReference type="EMBL" id="KAI5660751.1"/>
    </source>
</evidence>
<proteinExistence type="predicted"/>